<evidence type="ECO:0000256" key="4">
    <source>
        <dbReference type="ARBA" id="ARBA00011881"/>
    </source>
</evidence>
<comment type="function">
    <text evidence="2">Catalyzes the hydrolysis of 5-hydroxyisourate (HIU) to 2-oxo-4-hydroxy-4-carboxy-5-ureidoimidazoline (OHCU).</text>
</comment>
<dbReference type="EC" id="3.5.2.17" evidence="5"/>
<accession>A0A239JLK5</accession>
<dbReference type="RefSeq" id="WP_089361295.1">
    <property type="nucleotide sequence ID" value="NZ_FZOG01000009.1"/>
</dbReference>
<dbReference type="SUPFAM" id="SSF49472">
    <property type="entry name" value="Transthyretin (synonym: prealbumin)"/>
    <property type="match status" value="1"/>
</dbReference>
<proteinExistence type="inferred from homology"/>
<evidence type="ECO:0000313" key="9">
    <source>
        <dbReference type="EMBL" id="SNT06737.1"/>
    </source>
</evidence>
<evidence type="ECO:0000256" key="7">
    <source>
        <dbReference type="ARBA" id="ARBA00022801"/>
    </source>
</evidence>
<dbReference type="EMBL" id="FZOG01000009">
    <property type="protein sequence ID" value="SNT06737.1"/>
    <property type="molecule type" value="Genomic_DNA"/>
</dbReference>
<comment type="subunit">
    <text evidence="4">Homotetramer.</text>
</comment>
<keyword evidence="10" id="KW-1185">Reference proteome</keyword>
<evidence type="ECO:0000256" key="1">
    <source>
        <dbReference type="ARBA" id="ARBA00001043"/>
    </source>
</evidence>
<dbReference type="InterPro" id="IPR023416">
    <property type="entry name" value="Transthyretin/HIU_hydrolase_d"/>
</dbReference>
<dbReference type="InterPro" id="IPR036817">
    <property type="entry name" value="Transthyretin/HIU_hydrolase_sf"/>
</dbReference>
<dbReference type="Pfam" id="PF00576">
    <property type="entry name" value="Transthyretin"/>
    <property type="match status" value="1"/>
</dbReference>
<dbReference type="GO" id="GO:0006144">
    <property type="term" value="P:purine nucleobase metabolic process"/>
    <property type="evidence" value="ECO:0007669"/>
    <property type="project" value="UniProtKB-KW"/>
</dbReference>
<sequence>MNAGISIHVVDVATGKVAEGLTVSVERLKDGNRELTCAGQIAANGLFAELADHSEMFEPGQYEVCLDVADFYRAQGIQLPQVPFLDVLVYRFGLDDPQQHYHLPFKLTAWGLSCFRGGA</sequence>
<feature type="domain" description="Transthyretin/hydroxyisourate hydrolase" evidence="8">
    <location>
        <begin position="5"/>
        <end position="117"/>
    </location>
</feature>
<evidence type="ECO:0000256" key="6">
    <source>
        <dbReference type="ARBA" id="ARBA00022631"/>
    </source>
</evidence>
<keyword evidence="6" id="KW-0659">Purine metabolism</keyword>
<protein>
    <recommendedName>
        <fullName evidence="5">hydroxyisourate hydrolase</fullName>
        <ecNumber evidence="5">3.5.2.17</ecNumber>
    </recommendedName>
</protein>
<reference evidence="10" key="1">
    <citation type="submission" date="2017-06" db="EMBL/GenBank/DDBJ databases">
        <authorList>
            <person name="Varghese N."/>
            <person name="Submissions S."/>
        </authorList>
    </citation>
    <scope>NUCLEOTIDE SEQUENCE [LARGE SCALE GENOMIC DNA]</scope>
    <source>
        <strain evidence="10">CIP 108523</strain>
    </source>
</reference>
<dbReference type="AlphaFoldDB" id="A0A239JLK5"/>
<evidence type="ECO:0000256" key="2">
    <source>
        <dbReference type="ARBA" id="ARBA00002704"/>
    </source>
</evidence>
<evidence type="ECO:0000256" key="3">
    <source>
        <dbReference type="ARBA" id="ARBA00009850"/>
    </source>
</evidence>
<gene>
    <name evidence="9" type="ORF">SAMN05216255_4403</name>
</gene>
<dbReference type="PANTHER" id="PTHR10395:SF7">
    <property type="entry name" value="5-HYDROXYISOURATE HYDROLASE"/>
    <property type="match status" value="1"/>
</dbReference>
<organism evidence="9 10">
    <name type="scientific">Pseudomonas segetis</name>
    <dbReference type="NCBI Taxonomy" id="298908"/>
    <lineage>
        <taxon>Bacteria</taxon>
        <taxon>Pseudomonadati</taxon>
        <taxon>Pseudomonadota</taxon>
        <taxon>Gammaproteobacteria</taxon>
        <taxon>Pseudomonadales</taxon>
        <taxon>Pseudomonadaceae</taxon>
        <taxon>Pseudomonas</taxon>
    </lineage>
</organism>
<keyword evidence="7 9" id="KW-0378">Hydrolase</keyword>
<dbReference type="Proteomes" id="UP000242915">
    <property type="component" value="Unassembled WGS sequence"/>
</dbReference>
<dbReference type="GO" id="GO:0033971">
    <property type="term" value="F:hydroxyisourate hydrolase activity"/>
    <property type="evidence" value="ECO:0007669"/>
    <property type="project" value="UniProtKB-EC"/>
</dbReference>
<comment type="similarity">
    <text evidence="3">Belongs to the transthyretin family. 5-hydroxyisourate hydrolase subfamily.</text>
</comment>
<evidence type="ECO:0000256" key="5">
    <source>
        <dbReference type="ARBA" id="ARBA00012609"/>
    </source>
</evidence>
<dbReference type="InterPro" id="IPR014306">
    <property type="entry name" value="Hydroxyisourate_hydrolase"/>
</dbReference>
<evidence type="ECO:0000259" key="8">
    <source>
        <dbReference type="Pfam" id="PF00576"/>
    </source>
</evidence>
<dbReference type="Gene3D" id="2.60.40.180">
    <property type="entry name" value="Transthyretin/hydroxyisourate hydrolase domain"/>
    <property type="match status" value="1"/>
</dbReference>
<name>A0A239JLK5_9PSED</name>
<dbReference type="CDD" id="cd05822">
    <property type="entry name" value="TLP_HIUase"/>
    <property type="match status" value="1"/>
</dbReference>
<evidence type="ECO:0000313" key="10">
    <source>
        <dbReference type="Proteomes" id="UP000242915"/>
    </source>
</evidence>
<dbReference type="PANTHER" id="PTHR10395">
    <property type="entry name" value="URICASE AND TRANSTHYRETIN-RELATED"/>
    <property type="match status" value="1"/>
</dbReference>
<comment type="catalytic activity">
    <reaction evidence="1">
        <text>5-hydroxyisourate + H2O = 5-hydroxy-2-oxo-4-ureido-2,5-dihydro-1H-imidazole-5-carboxylate + H(+)</text>
        <dbReference type="Rhea" id="RHEA:23736"/>
        <dbReference type="ChEBI" id="CHEBI:15377"/>
        <dbReference type="ChEBI" id="CHEBI:15378"/>
        <dbReference type="ChEBI" id="CHEBI:18072"/>
        <dbReference type="ChEBI" id="CHEBI:58639"/>
        <dbReference type="EC" id="3.5.2.17"/>
    </reaction>
</comment>